<name>A0A2P5AM61_PARAD</name>
<sequence>MGEDDTNDDGGRDEKEEEDVNDDDDDDDDDDEEEEEEEDNDNNNINDENVALLIEPDIGNKNQEVLCDRNKFHDDYFDGAYINFVPNVAPKSHYAQGNHDSPIQGTDALPLMYNS</sequence>
<evidence type="ECO:0000313" key="3">
    <source>
        <dbReference type="Proteomes" id="UP000237105"/>
    </source>
</evidence>
<evidence type="ECO:0000256" key="1">
    <source>
        <dbReference type="SAM" id="MobiDB-lite"/>
    </source>
</evidence>
<proteinExistence type="predicted"/>
<feature type="compositionally biased region" description="Acidic residues" evidence="1">
    <location>
        <begin position="15"/>
        <end position="41"/>
    </location>
</feature>
<protein>
    <submittedName>
        <fullName evidence="2">Uncharacterized protein</fullName>
    </submittedName>
</protein>
<comment type="caution">
    <text evidence="2">The sequence shown here is derived from an EMBL/GenBank/DDBJ whole genome shotgun (WGS) entry which is preliminary data.</text>
</comment>
<reference evidence="3" key="1">
    <citation type="submission" date="2016-06" db="EMBL/GenBank/DDBJ databases">
        <title>Parallel loss of symbiosis genes in relatives of nitrogen-fixing non-legume Parasponia.</title>
        <authorList>
            <person name="Van Velzen R."/>
            <person name="Holmer R."/>
            <person name="Bu F."/>
            <person name="Rutten L."/>
            <person name="Van Zeijl A."/>
            <person name="Liu W."/>
            <person name="Santuari L."/>
            <person name="Cao Q."/>
            <person name="Sharma T."/>
            <person name="Shen D."/>
            <person name="Roswanjaya Y."/>
            <person name="Wardhani T."/>
            <person name="Kalhor M.S."/>
            <person name="Jansen J."/>
            <person name="Van den Hoogen J."/>
            <person name="Gungor B."/>
            <person name="Hartog M."/>
            <person name="Hontelez J."/>
            <person name="Verver J."/>
            <person name="Yang W.-C."/>
            <person name="Schijlen E."/>
            <person name="Repin R."/>
            <person name="Schilthuizen M."/>
            <person name="Schranz E."/>
            <person name="Heidstra R."/>
            <person name="Miyata K."/>
            <person name="Fedorova E."/>
            <person name="Kohlen W."/>
            <person name="Bisseling T."/>
            <person name="Smit S."/>
            <person name="Geurts R."/>
        </authorList>
    </citation>
    <scope>NUCLEOTIDE SEQUENCE [LARGE SCALE GENOMIC DNA]</scope>
    <source>
        <strain evidence="3">cv. WU1-14</strain>
    </source>
</reference>
<dbReference type="Proteomes" id="UP000237105">
    <property type="component" value="Unassembled WGS sequence"/>
</dbReference>
<organism evidence="2 3">
    <name type="scientific">Parasponia andersonii</name>
    <name type="common">Sponia andersonii</name>
    <dbReference type="NCBI Taxonomy" id="3476"/>
    <lineage>
        <taxon>Eukaryota</taxon>
        <taxon>Viridiplantae</taxon>
        <taxon>Streptophyta</taxon>
        <taxon>Embryophyta</taxon>
        <taxon>Tracheophyta</taxon>
        <taxon>Spermatophyta</taxon>
        <taxon>Magnoliopsida</taxon>
        <taxon>eudicotyledons</taxon>
        <taxon>Gunneridae</taxon>
        <taxon>Pentapetalae</taxon>
        <taxon>rosids</taxon>
        <taxon>fabids</taxon>
        <taxon>Rosales</taxon>
        <taxon>Cannabaceae</taxon>
        <taxon>Parasponia</taxon>
    </lineage>
</organism>
<accession>A0A2P5AM61</accession>
<dbReference type="AlphaFoldDB" id="A0A2P5AM61"/>
<keyword evidence="3" id="KW-1185">Reference proteome</keyword>
<gene>
    <name evidence="2" type="ORF">PanWU01x14_318590</name>
</gene>
<dbReference type="EMBL" id="JXTB01000522">
    <property type="protein sequence ID" value="PON37635.1"/>
    <property type="molecule type" value="Genomic_DNA"/>
</dbReference>
<feature type="region of interest" description="Disordered" evidence="1">
    <location>
        <begin position="1"/>
        <end position="49"/>
    </location>
</feature>
<evidence type="ECO:0000313" key="2">
    <source>
        <dbReference type="EMBL" id="PON37635.1"/>
    </source>
</evidence>